<feature type="binding site" evidence="12">
    <location>
        <begin position="233"/>
        <end position="235"/>
    </location>
    <ligand>
        <name>L-serine</name>
        <dbReference type="ChEBI" id="CHEBI:33384"/>
    </ligand>
</feature>
<dbReference type="PROSITE" id="PS50862">
    <property type="entry name" value="AA_TRNA_LIGASE_II"/>
    <property type="match status" value="1"/>
</dbReference>
<dbReference type="InterPro" id="IPR033729">
    <property type="entry name" value="SerRS_core"/>
</dbReference>
<comment type="pathway">
    <text evidence="2 12">Aminoacyl-tRNA biosynthesis; selenocysteinyl-tRNA(Sec) biosynthesis; L-seryl-tRNA(Sec) from L-serine and tRNA(Sec): step 1/1.</text>
</comment>
<keyword evidence="4 12" id="KW-0963">Cytoplasm</keyword>
<evidence type="ECO:0000256" key="2">
    <source>
        <dbReference type="ARBA" id="ARBA00005045"/>
    </source>
</evidence>
<dbReference type="InterPro" id="IPR006195">
    <property type="entry name" value="aa-tRNA-synth_II"/>
</dbReference>
<evidence type="ECO:0000256" key="10">
    <source>
        <dbReference type="ARBA" id="ARBA00047929"/>
    </source>
</evidence>
<comment type="subunit">
    <text evidence="12">Homodimer. The tRNA molecule binds across the dimer.</text>
</comment>
<feature type="domain" description="Aminoacyl-transfer RNA synthetases class-II family profile" evidence="14">
    <location>
        <begin position="140"/>
        <end position="410"/>
    </location>
</feature>
<keyword evidence="7 12" id="KW-0067">ATP-binding</keyword>
<dbReference type="Proteomes" id="UP001210120">
    <property type="component" value="Chromosome"/>
</dbReference>
<dbReference type="EC" id="6.1.1.11" evidence="12"/>
<comment type="subcellular location">
    <subcellularLocation>
        <location evidence="1 12">Cytoplasm</location>
    </subcellularLocation>
</comment>
<feature type="binding site" evidence="12">
    <location>
        <position position="287"/>
    </location>
    <ligand>
        <name>L-serine</name>
        <dbReference type="ChEBI" id="CHEBI:33384"/>
    </ligand>
</feature>
<keyword evidence="16" id="KW-1185">Reference proteome</keyword>
<evidence type="ECO:0000256" key="9">
    <source>
        <dbReference type="ARBA" id="ARBA00023146"/>
    </source>
</evidence>
<accession>A0ABY7M1F2</accession>
<dbReference type="PIRSF" id="PIRSF001529">
    <property type="entry name" value="Ser-tRNA-synth_IIa"/>
    <property type="match status" value="1"/>
</dbReference>
<dbReference type="NCBIfam" id="TIGR00414">
    <property type="entry name" value="serS"/>
    <property type="match status" value="1"/>
</dbReference>
<evidence type="ECO:0000256" key="4">
    <source>
        <dbReference type="ARBA" id="ARBA00022490"/>
    </source>
</evidence>
<evidence type="ECO:0000313" key="16">
    <source>
        <dbReference type="Proteomes" id="UP001210120"/>
    </source>
</evidence>
<dbReference type="Pfam" id="PF00587">
    <property type="entry name" value="tRNA-synt_2b"/>
    <property type="match status" value="1"/>
</dbReference>
<evidence type="ECO:0000259" key="14">
    <source>
        <dbReference type="PROSITE" id="PS50862"/>
    </source>
</evidence>
<comment type="similarity">
    <text evidence="3 12">Belongs to the class-II aminoacyl-tRNA synthetase family. Type-1 seryl-tRNA synthetase subfamily.</text>
</comment>
<feature type="coiled-coil region" evidence="13">
    <location>
        <begin position="70"/>
        <end position="97"/>
    </location>
</feature>
<dbReference type="InterPro" id="IPR010978">
    <property type="entry name" value="tRNA-bd_arm"/>
</dbReference>
<dbReference type="EMBL" id="CP115156">
    <property type="protein sequence ID" value="WBL31549.1"/>
    <property type="molecule type" value="Genomic_DNA"/>
</dbReference>
<protein>
    <recommendedName>
        <fullName evidence="12">Serine--tRNA ligase</fullName>
        <ecNumber evidence="12">6.1.1.11</ecNumber>
    </recommendedName>
    <alternativeName>
        <fullName evidence="12">Seryl-tRNA synthetase</fullName>
        <shortName evidence="12">SerRS</shortName>
    </alternativeName>
    <alternativeName>
        <fullName evidence="12">Seryl-tRNA(Ser/Sec) synthetase</fullName>
    </alternativeName>
</protein>
<feature type="binding site" evidence="12">
    <location>
        <begin position="264"/>
        <end position="266"/>
    </location>
    <ligand>
        <name>ATP</name>
        <dbReference type="ChEBI" id="CHEBI:30616"/>
    </ligand>
</feature>
<reference evidence="15" key="1">
    <citation type="submission" date="2022-12" db="EMBL/GenBank/DDBJ databases">
        <title>Genomic Characterization of Candidatus Phytoplasma sacchari in China.</title>
        <authorList>
            <person name="Zhang R.-Y."/>
        </authorList>
    </citation>
    <scope>NUCLEOTIDE SEQUENCE [LARGE SCALE GENOMIC DNA]</scope>
    <source>
        <strain evidence="15">SCWL1</strain>
    </source>
</reference>
<evidence type="ECO:0000256" key="3">
    <source>
        <dbReference type="ARBA" id="ARBA00010728"/>
    </source>
</evidence>
<proteinExistence type="inferred from homology"/>
<dbReference type="CDD" id="cd00770">
    <property type="entry name" value="SerRS_core"/>
    <property type="match status" value="1"/>
</dbReference>
<organism evidence="15 16">
    <name type="scientific">Candidatus Phytoplasma sacchari</name>
    <dbReference type="NCBI Taxonomy" id="2609813"/>
    <lineage>
        <taxon>Bacteria</taxon>
        <taxon>Bacillati</taxon>
        <taxon>Mycoplasmatota</taxon>
        <taxon>Mollicutes</taxon>
        <taxon>Acholeplasmatales</taxon>
        <taxon>Acholeplasmataceae</taxon>
        <taxon>Candidatus Phytoplasma</taxon>
        <taxon>16SrXI (Rice yellow dwarf group)</taxon>
    </lineage>
</organism>
<dbReference type="SUPFAM" id="SSF46589">
    <property type="entry name" value="tRNA-binding arm"/>
    <property type="match status" value="1"/>
</dbReference>
<evidence type="ECO:0000256" key="11">
    <source>
        <dbReference type="ARBA" id="ARBA00048823"/>
    </source>
</evidence>
<keyword evidence="13" id="KW-0175">Coiled coil</keyword>
<dbReference type="Pfam" id="PF02403">
    <property type="entry name" value="Seryl_tRNA_N"/>
    <property type="match status" value="1"/>
</dbReference>
<dbReference type="InterPro" id="IPR015866">
    <property type="entry name" value="Ser-tRNA-synth_1_N"/>
</dbReference>
<dbReference type="Gene3D" id="3.30.930.10">
    <property type="entry name" value="Bira Bifunctional Protein, Domain 2"/>
    <property type="match status" value="1"/>
</dbReference>
<dbReference type="PANTHER" id="PTHR43697:SF1">
    <property type="entry name" value="SERINE--TRNA LIGASE"/>
    <property type="match status" value="1"/>
</dbReference>
<dbReference type="InterPro" id="IPR002317">
    <property type="entry name" value="Ser-tRNA-ligase_type_1"/>
</dbReference>
<dbReference type="HAMAP" id="MF_00176">
    <property type="entry name" value="Ser_tRNA_synth_type1"/>
    <property type="match status" value="1"/>
</dbReference>
<keyword evidence="6 12" id="KW-0547">Nucleotide-binding</keyword>
<dbReference type="SUPFAM" id="SSF55681">
    <property type="entry name" value="Class II aaRS and biotin synthetases"/>
    <property type="match status" value="1"/>
</dbReference>
<comment type="catalytic activity">
    <reaction evidence="11 12">
        <text>tRNA(Ser) + L-serine + ATP = L-seryl-tRNA(Ser) + AMP + diphosphate + H(+)</text>
        <dbReference type="Rhea" id="RHEA:12292"/>
        <dbReference type="Rhea" id="RHEA-COMP:9669"/>
        <dbReference type="Rhea" id="RHEA-COMP:9703"/>
        <dbReference type="ChEBI" id="CHEBI:15378"/>
        <dbReference type="ChEBI" id="CHEBI:30616"/>
        <dbReference type="ChEBI" id="CHEBI:33019"/>
        <dbReference type="ChEBI" id="CHEBI:33384"/>
        <dbReference type="ChEBI" id="CHEBI:78442"/>
        <dbReference type="ChEBI" id="CHEBI:78533"/>
        <dbReference type="ChEBI" id="CHEBI:456215"/>
        <dbReference type="EC" id="6.1.1.11"/>
    </reaction>
</comment>
<evidence type="ECO:0000256" key="12">
    <source>
        <dbReference type="HAMAP-Rule" id="MF_00176"/>
    </source>
</evidence>
<keyword evidence="5 12" id="KW-0436">Ligase</keyword>
<keyword evidence="9 12" id="KW-0030">Aminoacyl-tRNA synthetase</keyword>
<keyword evidence="8 12" id="KW-0648">Protein biosynthesis</keyword>
<name>A0ABY7M1F2_9MOLU</name>
<dbReference type="PRINTS" id="PR00981">
    <property type="entry name" value="TRNASYNTHSER"/>
</dbReference>
<dbReference type="Gene3D" id="1.10.287.40">
    <property type="entry name" value="Serine-tRNA synthetase, tRNA binding domain"/>
    <property type="match status" value="1"/>
</dbReference>
<dbReference type="InterPro" id="IPR045864">
    <property type="entry name" value="aa-tRNA-synth_II/BPL/LPL"/>
</dbReference>
<evidence type="ECO:0000256" key="13">
    <source>
        <dbReference type="SAM" id="Coils"/>
    </source>
</evidence>
<feature type="binding site" evidence="12">
    <location>
        <begin position="351"/>
        <end position="354"/>
    </location>
    <ligand>
        <name>ATP</name>
        <dbReference type="ChEBI" id="CHEBI:30616"/>
    </ligand>
</feature>
<sequence>MLKLKFVVQNIDLVISKLKRRNDDFSYLKRLINLNEKRKETIFKIEEIRFKQNRFSDEIEKFKKKNASISEILQENKSSVKKELKELEYLLNKIKIEIYEILYKTPNIPHDSVPLGKNSEDNLEIYRFSTNYKKDFLYKDHTELNKKLGIFDFERATKITGSRFVVLKEMGAKLERSLINFMIDHHIKKGYKEIITPFIVNEKSMFSSGQLPKFKSDLFEININEKKWYLNPTAEVPIINLHRNEILDIKQLPIKYVGFTTCFRQEAGAAGKDTKGIFRQKQFNKVELIQFTEPKNSYKVLEKMLNDSEEILKELKIPYRVVLLSTGDLGFNMSKTYDIEVWMPGQNKYREIASISNAENFQAVRANIKFKNKEVNEYVHTLNASALAIGRTMIAILENYQNKDGSVTIPKNLVPYMGVNKIY</sequence>
<dbReference type="InterPro" id="IPR042103">
    <property type="entry name" value="SerRS_1_N_sf"/>
</dbReference>
<comment type="caution">
    <text evidence="12">Lacks conserved residue(s) required for the propagation of feature annotation.</text>
</comment>
<evidence type="ECO:0000256" key="7">
    <source>
        <dbReference type="ARBA" id="ARBA00022840"/>
    </source>
</evidence>
<evidence type="ECO:0000256" key="6">
    <source>
        <dbReference type="ARBA" id="ARBA00022741"/>
    </source>
</evidence>
<gene>
    <name evidence="12 15" type="primary">serS</name>
    <name evidence="15" type="ORF">O7R10_00600</name>
</gene>
<feature type="binding site" evidence="12">
    <location>
        <position position="385"/>
    </location>
    <ligand>
        <name>L-serine</name>
        <dbReference type="ChEBI" id="CHEBI:33384"/>
    </ligand>
</feature>
<evidence type="ECO:0000256" key="5">
    <source>
        <dbReference type="ARBA" id="ARBA00022598"/>
    </source>
</evidence>
<dbReference type="GO" id="GO:0004828">
    <property type="term" value="F:serine-tRNA ligase activity"/>
    <property type="evidence" value="ECO:0007669"/>
    <property type="project" value="UniProtKB-EC"/>
</dbReference>
<evidence type="ECO:0000313" key="15">
    <source>
        <dbReference type="EMBL" id="WBL31549.1"/>
    </source>
</evidence>
<comment type="domain">
    <text evidence="12">Consists of two distinct domains, a catalytic core and a N-terminal extension that is involved in tRNA binding.</text>
</comment>
<comment type="function">
    <text evidence="12">Catalyzes the attachment of serine to tRNA(Ser). Is also able to aminoacylate tRNA(Sec) with serine, to form the misacylated tRNA L-seryl-tRNA(Sec), which will be further converted into selenocysteinyl-tRNA(Sec).</text>
</comment>
<comment type="catalytic activity">
    <reaction evidence="10 12">
        <text>tRNA(Sec) + L-serine + ATP = L-seryl-tRNA(Sec) + AMP + diphosphate + H(+)</text>
        <dbReference type="Rhea" id="RHEA:42580"/>
        <dbReference type="Rhea" id="RHEA-COMP:9742"/>
        <dbReference type="Rhea" id="RHEA-COMP:10128"/>
        <dbReference type="ChEBI" id="CHEBI:15378"/>
        <dbReference type="ChEBI" id="CHEBI:30616"/>
        <dbReference type="ChEBI" id="CHEBI:33019"/>
        <dbReference type="ChEBI" id="CHEBI:33384"/>
        <dbReference type="ChEBI" id="CHEBI:78442"/>
        <dbReference type="ChEBI" id="CHEBI:78533"/>
        <dbReference type="ChEBI" id="CHEBI:456215"/>
        <dbReference type="EC" id="6.1.1.11"/>
    </reaction>
</comment>
<evidence type="ECO:0000256" key="1">
    <source>
        <dbReference type="ARBA" id="ARBA00004496"/>
    </source>
</evidence>
<evidence type="ECO:0000256" key="8">
    <source>
        <dbReference type="ARBA" id="ARBA00022917"/>
    </source>
</evidence>
<dbReference type="InterPro" id="IPR002314">
    <property type="entry name" value="aa-tRNA-synt_IIb"/>
</dbReference>
<dbReference type="PANTHER" id="PTHR43697">
    <property type="entry name" value="SERYL-TRNA SYNTHETASE"/>
    <property type="match status" value="1"/>
</dbReference>